<dbReference type="SMART" id="SM01118">
    <property type="entry name" value="CYTH"/>
    <property type="match status" value="1"/>
</dbReference>
<name>A0AAW0W036_CHEQU</name>
<dbReference type="InterPro" id="IPR023577">
    <property type="entry name" value="CYTH_domain"/>
</dbReference>
<evidence type="ECO:0000313" key="3">
    <source>
        <dbReference type="Proteomes" id="UP001445076"/>
    </source>
</evidence>
<dbReference type="EMBL" id="JARKIK010000093">
    <property type="protein sequence ID" value="KAK8722762.1"/>
    <property type="molecule type" value="Genomic_DNA"/>
</dbReference>
<comment type="caution">
    <text evidence="2">The sequence shown here is derived from an EMBL/GenBank/DDBJ whole genome shotgun (WGS) entry which is preliminary data.</text>
</comment>
<dbReference type="Gene3D" id="2.40.320.10">
    <property type="entry name" value="Hypothetical Protein Pfu-838710-001"/>
    <property type="match status" value="1"/>
</dbReference>
<gene>
    <name evidence="2" type="ORF">OTU49_012021</name>
</gene>
<dbReference type="PANTHER" id="PTHR21028">
    <property type="entry name" value="SI:CH211-156B7.4"/>
    <property type="match status" value="1"/>
</dbReference>
<dbReference type="AlphaFoldDB" id="A0AAW0W036"/>
<sequence length="173" mass="19761">MPRNVEIKALVRDVVKLHERAAQLSGSKGHVLHQEDTFFNSPNGRLKLRVVKDEMEELIYYERPDQDGPKCSDYVKVSGNVGELSGDLCTLLRRCLGTKGVVKKTRTLYMVDQTRVHVDTVYGLGDFMELEVMLREDQTVEDGEKIATDLQRQLGIEKEDLLSEAYMDMILKK</sequence>
<accession>A0AAW0W036</accession>
<dbReference type="PANTHER" id="PTHR21028:SF2">
    <property type="entry name" value="CYTH DOMAIN-CONTAINING PROTEIN"/>
    <property type="match status" value="1"/>
</dbReference>
<protein>
    <recommendedName>
        <fullName evidence="1">CYTH domain-containing protein</fullName>
    </recommendedName>
</protein>
<dbReference type="Proteomes" id="UP001445076">
    <property type="component" value="Unassembled WGS sequence"/>
</dbReference>
<reference evidence="2" key="2">
    <citation type="submission" date="2024-01" db="EMBL/GenBank/DDBJ databases">
        <authorList>
            <person name="He J."/>
            <person name="Wang M."/>
            <person name="Zheng J."/>
            <person name="Liu Z."/>
        </authorList>
    </citation>
    <scope>NUCLEOTIDE SEQUENCE</scope>
    <source>
        <strain evidence="2">ZL_2023a</strain>
        <tissue evidence="2">Muscle</tissue>
    </source>
</reference>
<organism evidence="2 3">
    <name type="scientific">Cherax quadricarinatus</name>
    <name type="common">Australian red claw crayfish</name>
    <dbReference type="NCBI Taxonomy" id="27406"/>
    <lineage>
        <taxon>Eukaryota</taxon>
        <taxon>Metazoa</taxon>
        <taxon>Ecdysozoa</taxon>
        <taxon>Arthropoda</taxon>
        <taxon>Crustacea</taxon>
        <taxon>Multicrustacea</taxon>
        <taxon>Malacostraca</taxon>
        <taxon>Eumalacostraca</taxon>
        <taxon>Eucarida</taxon>
        <taxon>Decapoda</taxon>
        <taxon>Pleocyemata</taxon>
        <taxon>Astacidea</taxon>
        <taxon>Parastacoidea</taxon>
        <taxon>Parastacidae</taxon>
        <taxon>Cherax</taxon>
    </lineage>
</organism>
<dbReference type="EMBL" id="JARKIK010000093">
    <property type="protein sequence ID" value="KAK8722763.1"/>
    <property type="molecule type" value="Genomic_DNA"/>
</dbReference>
<dbReference type="GO" id="GO:0016462">
    <property type="term" value="F:pyrophosphatase activity"/>
    <property type="evidence" value="ECO:0007669"/>
    <property type="project" value="UniProtKB-ARBA"/>
</dbReference>
<feature type="domain" description="CYTH" evidence="1">
    <location>
        <begin position="2"/>
        <end position="172"/>
    </location>
</feature>
<evidence type="ECO:0000259" key="1">
    <source>
        <dbReference type="PROSITE" id="PS51707"/>
    </source>
</evidence>
<dbReference type="InterPro" id="IPR033469">
    <property type="entry name" value="CYTH-like_dom_sf"/>
</dbReference>
<dbReference type="SUPFAM" id="SSF55154">
    <property type="entry name" value="CYTH-like phosphatases"/>
    <property type="match status" value="1"/>
</dbReference>
<keyword evidence="3" id="KW-1185">Reference proteome</keyword>
<dbReference type="InterPro" id="IPR008173">
    <property type="entry name" value="Adenylyl_cyclase_CyaB"/>
</dbReference>
<evidence type="ECO:0000313" key="2">
    <source>
        <dbReference type="EMBL" id="KAK8722763.1"/>
    </source>
</evidence>
<dbReference type="PROSITE" id="PS51707">
    <property type="entry name" value="CYTH"/>
    <property type="match status" value="1"/>
</dbReference>
<dbReference type="Pfam" id="PF01928">
    <property type="entry name" value="CYTH"/>
    <property type="match status" value="1"/>
</dbReference>
<proteinExistence type="predicted"/>
<dbReference type="CDD" id="cd07890">
    <property type="entry name" value="CYTH-like_AC_IV-like"/>
    <property type="match status" value="1"/>
</dbReference>
<reference evidence="2 3" key="1">
    <citation type="journal article" date="2024" name="BMC Genomics">
        <title>Genome assembly of redclaw crayfish (Cherax quadricarinatus) provides insights into its immune adaptation and hypoxia tolerance.</title>
        <authorList>
            <person name="Liu Z."/>
            <person name="Zheng J."/>
            <person name="Li H."/>
            <person name="Fang K."/>
            <person name="Wang S."/>
            <person name="He J."/>
            <person name="Zhou D."/>
            <person name="Weng S."/>
            <person name="Chi M."/>
            <person name="Gu Z."/>
            <person name="He J."/>
            <person name="Li F."/>
            <person name="Wang M."/>
        </authorList>
    </citation>
    <scope>NUCLEOTIDE SEQUENCE [LARGE SCALE GENOMIC DNA]</scope>
    <source>
        <strain evidence="2">ZL_2023a</strain>
    </source>
</reference>